<dbReference type="GO" id="GO:0016491">
    <property type="term" value="F:oxidoreductase activity"/>
    <property type="evidence" value="ECO:0007669"/>
    <property type="project" value="UniProtKB-KW"/>
</dbReference>
<evidence type="ECO:0000313" key="4">
    <source>
        <dbReference type="EMBL" id="KAF2725178.1"/>
    </source>
</evidence>
<dbReference type="GO" id="GO:0046872">
    <property type="term" value="F:metal ion binding"/>
    <property type="evidence" value="ECO:0007669"/>
    <property type="project" value="UniProtKB-KW"/>
</dbReference>
<protein>
    <submittedName>
        <fullName evidence="4">Clavaminate synthase-like protein</fullName>
    </submittedName>
</protein>
<keyword evidence="2" id="KW-0408">Iron</keyword>
<dbReference type="Pfam" id="PF14226">
    <property type="entry name" value="DIOX_N"/>
    <property type="match status" value="1"/>
</dbReference>
<sequence length="349" mass="38485">MADDSTIPVVDFQVFSSPSPSDHVYQTSKLLTSALHTHGIVALINHPLASTSLAAAFHRARSFFSLPSSTKLQAPHPPGYAVHRGYSPPGLEKVSQLTSSSISSEALKKLRAEISDVKESFEVGSESNSEQPNIWLPDEASSLPGFKNDSLRFYWECDHLAKTILRSVAIGLDMPDPDFFVQRCTGLNNQLRILHYPPIAAGEVDQGAMTRMPAHSDWSAITLLFQDDCGGLEVEDPISPDSFIPVTPIEGACLVNVGDLLMRWSNDYLKSPLHRVALPQLSDRFEGEERMTRQRYSIPYFVGPDPDVLVECLPSCSSTSNPAKYEPITQRAYNAMRGCTHYESSEEAT</sequence>
<dbReference type="PANTHER" id="PTHR47990">
    <property type="entry name" value="2-OXOGLUTARATE (2OG) AND FE(II)-DEPENDENT OXYGENASE SUPERFAMILY PROTEIN-RELATED"/>
    <property type="match status" value="1"/>
</dbReference>
<dbReference type="EMBL" id="MU003768">
    <property type="protein sequence ID" value="KAF2725178.1"/>
    <property type="molecule type" value="Genomic_DNA"/>
</dbReference>
<keyword evidence="5" id="KW-1185">Reference proteome</keyword>
<comment type="similarity">
    <text evidence="1 2">Belongs to the iron/ascorbate-dependent oxidoreductase family.</text>
</comment>
<evidence type="ECO:0000256" key="2">
    <source>
        <dbReference type="RuleBase" id="RU003682"/>
    </source>
</evidence>
<dbReference type="GO" id="GO:0044283">
    <property type="term" value="P:small molecule biosynthetic process"/>
    <property type="evidence" value="ECO:0007669"/>
    <property type="project" value="UniProtKB-ARBA"/>
</dbReference>
<dbReference type="InterPro" id="IPR044861">
    <property type="entry name" value="IPNS-like_FE2OG_OXY"/>
</dbReference>
<dbReference type="InterPro" id="IPR050231">
    <property type="entry name" value="Iron_ascorbate_oxido_reductase"/>
</dbReference>
<organism evidence="4 5">
    <name type="scientific">Polychaeton citri CBS 116435</name>
    <dbReference type="NCBI Taxonomy" id="1314669"/>
    <lineage>
        <taxon>Eukaryota</taxon>
        <taxon>Fungi</taxon>
        <taxon>Dikarya</taxon>
        <taxon>Ascomycota</taxon>
        <taxon>Pezizomycotina</taxon>
        <taxon>Dothideomycetes</taxon>
        <taxon>Dothideomycetidae</taxon>
        <taxon>Capnodiales</taxon>
        <taxon>Capnodiaceae</taxon>
        <taxon>Polychaeton</taxon>
    </lineage>
</organism>
<dbReference type="Gene3D" id="2.60.120.330">
    <property type="entry name" value="B-lactam Antibiotic, Isopenicillin N Synthase, Chain"/>
    <property type="match status" value="1"/>
</dbReference>
<dbReference type="Proteomes" id="UP000799441">
    <property type="component" value="Unassembled WGS sequence"/>
</dbReference>
<evidence type="ECO:0000259" key="3">
    <source>
        <dbReference type="PROSITE" id="PS51471"/>
    </source>
</evidence>
<dbReference type="Pfam" id="PF03171">
    <property type="entry name" value="2OG-FeII_Oxy"/>
    <property type="match status" value="1"/>
</dbReference>
<name>A0A9P4QDD2_9PEZI</name>
<reference evidence="4" key="1">
    <citation type="journal article" date="2020" name="Stud. Mycol.">
        <title>101 Dothideomycetes genomes: a test case for predicting lifestyles and emergence of pathogens.</title>
        <authorList>
            <person name="Haridas S."/>
            <person name="Albert R."/>
            <person name="Binder M."/>
            <person name="Bloem J."/>
            <person name="Labutti K."/>
            <person name="Salamov A."/>
            <person name="Andreopoulos B."/>
            <person name="Baker S."/>
            <person name="Barry K."/>
            <person name="Bills G."/>
            <person name="Bluhm B."/>
            <person name="Cannon C."/>
            <person name="Castanera R."/>
            <person name="Culley D."/>
            <person name="Daum C."/>
            <person name="Ezra D."/>
            <person name="Gonzalez J."/>
            <person name="Henrissat B."/>
            <person name="Kuo A."/>
            <person name="Liang C."/>
            <person name="Lipzen A."/>
            <person name="Lutzoni F."/>
            <person name="Magnuson J."/>
            <person name="Mondo S."/>
            <person name="Nolan M."/>
            <person name="Ohm R."/>
            <person name="Pangilinan J."/>
            <person name="Park H.-J."/>
            <person name="Ramirez L."/>
            <person name="Alfaro M."/>
            <person name="Sun H."/>
            <person name="Tritt A."/>
            <person name="Yoshinaga Y."/>
            <person name="Zwiers L.-H."/>
            <person name="Turgeon B."/>
            <person name="Goodwin S."/>
            <person name="Spatafora J."/>
            <person name="Crous P."/>
            <person name="Grigoriev I."/>
        </authorList>
    </citation>
    <scope>NUCLEOTIDE SEQUENCE</scope>
    <source>
        <strain evidence="4">CBS 116435</strain>
    </source>
</reference>
<feature type="domain" description="Fe2OG dioxygenase" evidence="3">
    <location>
        <begin position="187"/>
        <end position="304"/>
    </location>
</feature>
<evidence type="ECO:0000256" key="1">
    <source>
        <dbReference type="ARBA" id="ARBA00008056"/>
    </source>
</evidence>
<dbReference type="AlphaFoldDB" id="A0A9P4QDD2"/>
<comment type="caution">
    <text evidence="4">The sequence shown here is derived from an EMBL/GenBank/DDBJ whole genome shotgun (WGS) entry which is preliminary data.</text>
</comment>
<keyword evidence="2" id="KW-0479">Metal-binding</keyword>
<dbReference type="PROSITE" id="PS51471">
    <property type="entry name" value="FE2OG_OXY"/>
    <property type="match status" value="1"/>
</dbReference>
<proteinExistence type="inferred from homology"/>
<accession>A0A9P4QDD2</accession>
<dbReference type="InterPro" id="IPR027443">
    <property type="entry name" value="IPNS-like_sf"/>
</dbReference>
<dbReference type="InterPro" id="IPR026992">
    <property type="entry name" value="DIOX_N"/>
</dbReference>
<dbReference type="SUPFAM" id="SSF51197">
    <property type="entry name" value="Clavaminate synthase-like"/>
    <property type="match status" value="1"/>
</dbReference>
<gene>
    <name evidence="4" type="ORF">K431DRAFT_300093</name>
</gene>
<dbReference type="InterPro" id="IPR005123">
    <property type="entry name" value="Oxoglu/Fe-dep_dioxygenase_dom"/>
</dbReference>
<evidence type="ECO:0000313" key="5">
    <source>
        <dbReference type="Proteomes" id="UP000799441"/>
    </source>
</evidence>
<keyword evidence="2" id="KW-0560">Oxidoreductase</keyword>
<dbReference type="OrthoDB" id="288590at2759"/>